<dbReference type="GO" id="GO:0005658">
    <property type="term" value="C:alpha DNA polymerase:primase complex"/>
    <property type="evidence" value="ECO:0007669"/>
    <property type="project" value="EnsemblFungi"/>
</dbReference>
<dbReference type="CDD" id="cd04860">
    <property type="entry name" value="AE_Prim_S"/>
    <property type="match status" value="1"/>
</dbReference>
<organism evidence="11 12">
    <name type="scientific">Hyphopichia burtonii NRRL Y-1933</name>
    <dbReference type="NCBI Taxonomy" id="984485"/>
    <lineage>
        <taxon>Eukaryota</taxon>
        <taxon>Fungi</taxon>
        <taxon>Dikarya</taxon>
        <taxon>Ascomycota</taxon>
        <taxon>Saccharomycotina</taxon>
        <taxon>Pichiomycetes</taxon>
        <taxon>Debaryomycetaceae</taxon>
        <taxon>Hyphopichia</taxon>
    </lineage>
</organism>
<keyword evidence="5" id="KW-0548">Nucleotidyltransferase</keyword>
<dbReference type="GO" id="GO:0046872">
    <property type="term" value="F:metal ion binding"/>
    <property type="evidence" value="ECO:0007669"/>
    <property type="project" value="UniProtKB-KW"/>
</dbReference>
<dbReference type="SUPFAM" id="SSF56747">
    <property type="entry name" value="Prim-pol domain"/>
    <property type="match status" value="1"/>
</dbReference>
<evidence type="ECO:0000256" key="1">
    <source>
        <dbReference type="ARBA" id="ARBA00009762"/>
    </source>
</evidence>
<dbReference type="RefSeq" id="XP_020076612.1">
    <property type="nucleotide sequence ID" value="XM_020219274.1"/>
</dbReference>
<keyword evidence="12" id="KW-1185">Reference proteome</keyword>
<dbReference type="AlphaFoldDB" id="A0A1E4RKD5"/>
<evidence type="ECO:0000313" key="11">
    <source>
        <dbReference type="EMBL" id="ODV67545.1"/>
    </source>
</evidence>
<evidence type="ECO:0000256" key="6">
    <source>
        <dbReference type="ARBA" id="ARBA00022705"/>
    </source>
</evidence>
<evidence type="ECO:0000256" key="2">
    <source>
        <dbReference type="ARBA" id="ARBA00022478"/>
    </source>
</evidence>
<dbReference type="GO" id="GO:0006269">
    <property type="term" value="P:DNA replication, synthesis of primer"/>
    <property type="evidence" value="ECO:0007669"/>
    <property type="project" value="UniProtKB-KW"/>
</dbReference>
<dbReference type="Gene3D" id="3.90.920.10">
    <property type="entry name" value="DNA primase, PRIM domain"/>
    <property type="match status" value="1"/>
</dbReference>
<dbReference type="STRING" id="984485.A0A1E4RKD5"/>
<dbReference type="PANTHER" id="PTHR10536">
    <property type="entry name" value="DNA PRIMASE SMALL SUBUNIT"/>
    <property type="match status" value="1"/>
</dbReference>
<dbReference type="InterPro" id="IPR002755">
    <property type="entry name" value="DNA_primase_S"/>
</dbReference>
<gene>
    <name evidence="11" type="ORF">HYPBUDRAFT_122006</name>
</gene>
<proteinExistence type="inferred from homology"/>
<dbReference type="EC" id="2.7.7.-" evidence="10"/>
<dbReference type="Proteomes" id="UP000095085">
    <property type="component" value="Unassembled WGS sequence"/>
</dbReference>
<keyword evidence="3 10" id="KW-0639">Primosome</keyword>
<dbReference type="OrthoDB" id="19606at2759"/>
<dbReference type="GO" id="GO:0003697">
    <property type="term" value="F:single-stranded DNA binding"/>
    <property type="evidence" value="ECO:0007669"/>
    <property type="project" value="EnsemblFungi"/>
</dbReference>
<keyword evidence="2 10" id="KW-0240">DNA-directed RNA polymerase</keyword>
<name>A0A1E4RKD5_9ASCO</name>
<evidence type="ECO:0000256" key="8">
    <source>
        <dbReference type="ARBA" id="ARBA00022833"/>
    </source>
</evidence>
<keyword evidence="4 10" id="KW-0808">Transferase</keyword>
<accession>A0A1E4RKD5</accession>
<sequence length="484" mass="56299">MMSVEASSPSEPILKSFTLEDEQLENSASDEVKKAFNKPSSADMLFFYERLLPFRHIFQWLNHSPKPTQDFVKREFAFEYSSGAYQRYNSFPTQVDFKKAVVTANPTRFEVGAVYTVNPKERKNLPKSAMKPLSKELVFDIDLTDYDEIRTCCSGTDICVKCWKFIQVASQIIELALREDFGFKHLIWVFSGRRGAHCWVSDSRARQLDEVGRRSIVEYLDILGSKQNKMGKKSFNLKKPFHPHVERSFGVMAKHFTEIVLQEQDPWYTQPSDDKKGKNWEQVEELLSYLPDKTLQQELRLKWQNSSKISTSKDKWDDINVVAQKVLKSQNQAAYLKEAKKDIVVYYLYPRLDIEVSKQVIHLLKSPFCVHPGTGNVCVPFNPKKNLSSNTEDDEYGFNPTNSPNLRQLQNEIEIYDTKRVNRESSQPLDESDSELDNNNLRIADYEKTSLKPYVDYFGKFVQELLKDEMSESKRNREDDPLDF</sequence>
<dbReference type="GeneID" id="30993824"/>
<evidence type="ECO:0000313" key="12">
    <source>
        <dbReference type="Proteomes" id="UP000095085"/>
    </source>
</evidence>
<evidence type="ECO:0000256" key="10">
    <source>
        <dbReference type="RuleBase" id="RU003514"/>
    </source>
</evidence>
<keyword evidence="8" id="KW-0862">Zinc</keyword>
<dbReference type="InterPro" id="IPR014052">
    <property type="entry name" value="DNA_primase_ssu_euk/arc"/>
</dbReference>
<reference evidence="12" key="1">
    <citation type="submission" date="2016-05" db="EMBL/GenBank/DDBJ databases">
        <title>Comparative genomics of biotechnologically important yeasts.</title>
        <authorList>
            <consortium name="DOE Joint Genome Institute"/>
            <person name="Riley R."/>
            <person name="Haridas S."/>
            <person name="Wolfe K.H."/>
            <person name="Lopes M.R."/>
            <person name="Hittinger C.T."/>
            <person name="Goker M."/>
            <person name="Salamov A."/>
            <person name="Wisecaver J."/>
            <person name="Long T.M."/>
            <person name="Aerts A.L."/>
            <person name="Barry K."/>
            <person name="Choi C."/>
            <person name="Clum A."/>
            <person name="Coughlan A.Y."/>
            <person name="Deshpande S."/>
            <person name="Douglass A.P."/>
            <person name="Hanson S.J."/>
            <person name="Klenk H.-P."/>
            <person name="Labutti K."/>
            <person name="Lapidus A."/>
            <person name="Lindquist E."/>
            <person name="Lipzen A."/>
            <person name="Meier-Kolthoff J.P."/>
            <person name="Ohm R.A."/>
            <person name="Otillar R.P."/>
            <person name="Pangilinan J."/>
            <person name="Peng Y."/>
            <person name="Rokas A."/>
            <person name="Rosa C.A."/>
            <person name="Scheuner C."/>
            <person name="Sibirny A.A."/>
            <person name="Slot J.C."/>
            <person name="Stielow J.B."/>
            <person name="Sun H."/>
            <person name="Kurtzman C.P."/>
            <person name="Blackwell M."/>
            <person name="Grigoriev I.V."/>
            <person name="Jeffries T.W."/>
        </authorList>
    </citation>
    <scope>NUCLEOTIDE SEQUENCE [LARGE SCALE GENOMIC DNA]</scope>
    <source>
        <strain evidence="12">NRRL Y-1933</strain>
    </source>
</reference>
<dbReference type="Pfam" id="PF01896">
    <property type="entry name" value="DNA_primase_S"/>
    <property type="match status" value="1"/>
</dbReference>
<comment type="similarity">
    <text evidence="1 10">Belongs to the eukaryotic-type primase small subunit family.</text>
</comment>
<evidence type="ECO:0000256" key="9">
    <source>
        <dbReference type="ARBA" id="ARBA00023163"/>
    </source>
</evidence>
<keyword evidence="6 10" id="KW-0235">DNA replication</keyword>
<dbReference type="FunFam" id="3.90.920.10:FF:000003">
    <property type="entry name" value="DNA primase"/>
    <property type="match status" value="1"/>
</dbReference>
<evidence type="ECO:0000256" key="4">
    <source>
        <dbReference type="ARBA" id="ARBA00022679"/>
    </source>
</evidence>
<keyword evidence="7" id="KW-0479">Metal-binding</keyword>
<evidence type="ECO:0000256" key="3">
    <source>
        <dbReference type="ARBA" id="ARBA00022515"/>
    </source>
</evidence>
<protein>
    <recommendedName>
        <fullName evidence="10">DNA primase</fullName>
        <ecNumber evidence="10">2.7.7.-</ecNumber>
    </recommendedName>
</protein>
<evidence type="ECO:0000256" key="7">
    <source>
        <dbReference type="ARBA" id="ARBA00022723"/>
    </source>
</evidence>
<evidence type="ECO:0000256" key="5">
    <source>
        <dbReference type="ARBA" id="ARBA00022695"/>
    </source>
</evidence>
<dbReference type="EMBL" id="KV454540">
    <property type="protein sequence ID" value="ODV67545.1"/>
    <property type="molecule type" value="Genomic_DNA"/>
</dbReference>
<keyword evidence="9" id="KW-0804">Transcription</keyword>
<dbReference type="GO" id="GO:0003899">
    <property type="term" value="F:DNA-directed RNA polymerase activity"/>
    <property type="evidence" value="ECO:0007669"/>
    <property type="project" value="EnsemblFungi"/>
</dbReference>
<dbReference type="NCBIfam" id="TIGR00335">
    <property type="entry name" value="primase_sml"/>
    <property type="match status" value="1"/>
</dbReference>